<protein>
    <submittedName>
        <fullName evidence="1">Uncharacterized protein</fullName>
    </submittedName>
</protein>
<dbReference type="Proteomes" id="UP000298264">
    <property type="component" value="Unassembled WGS sequence"/>
</dbReference>
<proteinExistence type="predicted"/>
<comment type="caution">
    <text evidence="1">The sequence shown here is derived from an EMBL/GenBank/DDBJ whole genome shotgun (WGS) entry which is preliminary data.</text>
</comment>
<gene>
    <name evidence="1" type="ORF">EHS11_17590</name>
</gene>
<dbReference type="EMBL" id="RQHV01000062">
    <property type="protein sequence ID" value="TGN06943.1"/>
    <property type="molecule type" value="Genomic_DNA"/>
</dbReference>
<keyword evidence="2" id="KW-1185">Reference proteome</keyword>
<evidence type="ECO:0000313" key="1">
    <source>
        <dbReference type="EMBL" id="TGN06943.1"/>
    </source>
</evidence>
<dbReference type="AlphaFoldDB" id="A0A4R9LJE1"/>
<organism evidence="1 2">
    <name type="scientific">Leptospira ilyithenensis</name>
    <dbReference type="NCBI Taxonomy" id="2484901"/>
    <lineage>
        <taxon>Bacteria</taxon>
        <taxon>Pseudomonadati</taxon>
        <taxon>Spirochaetota</taxon>
        <taxon>Spirochaetia</taxon>
        <taxon>Leptospirales</taxon>
        <taxon>Leptospiraceae</taxon>
        <taxon>Leptospira</taxon>
    </lineage>
</organism>
<dbReference type="NCBIfam" id="NF047777">
    <property type="entry name" value="LIC_11502_fam"/>
    <property type="match status" value="1"/>
</dbReference>
<dbReference type="RefSeq" id="WP_135765668.1">
    <property type="nucleotide sequence ID" value="NZ_RQHV01000062.1"/>
</dbReference>
<sequence length="125" mass="14120">MATDPFLSIKDNFPSVNLSPSETKAIECFKIIEKDIIYSDAGNLLLVNGIKSAVFQSILTLFARGINPLAKEILGEYKDLTNDILSAFQSIQPDSESNWIEECIAFGDKKAFHWEWKHYGSKELF</sequence>
<reference evidence="1" key="1">
    <citation type="journal article" date="2019" name="PLoS Negl. Trop. Dis.">
        <title>Revisiting the worldwide diversity of Leptospira species in the environment.</title>
        <authorList>
            <person name="Vincent A.T."/>
            <person name="Schiettekatte O."/>
            <person name="Bourhy P."/>
            <person name="Veyrier F.J."/>
            <person name="Picardeau M."/>
        </authorList>
    </citation>
    <scope>NUCLEOTIDE SEQUENCE [LARGE SCALE GENOMIC DNA]</scope>
    <source>
        <strain evidence="1">201400974</strain>
    </source>
</reference>
<evidence type="ECO:0000313" key="2">
    <source>
        <dbReference type="Proteomes" id="UP000298264"/>
    </source>
</evidence>
<name>A0A4R9LJE1_9LEPT</name>
<accession>A0A4R9LJE1</accession>
<dbReference type="OrthoDB" id="328773at2"/>